<gene>
    <name evidence="1" type="ORF">SAMN05444377_11724</name>
</gene>
<dbReference type="RefSeq" id="WP_073364962.1">
    <property type="nucleotide sequence ID" value="NZ_FQVQ01000017.1"/>
</dbReference>
<name>A0A1M5E1E8_9FLAO</name>
<protein>
    <submittedName>
        <fullName evidence="1">Uncharacterized protein</fullName>
    </submittedName>
</protein>
<proteinExistence type="predicted"/>
<accession>A0A1M5E1E8</accession>
<evidence type="ECO:0000313" key="1">
    <source>
        <dbReference type="EMBL" id="SHF72944.1"/>
    </source>
</evidence>
<dbReference type="OrthoDB" id="9995565at2"/>
<organism evidence="1 2">
    <name type="scientific">Flavobacterium fontis</name>
    <dbReference type="NCBI Taxonomy" id="1124188"/>
    <lineage>
        <taxon>Bacteria</taxon>
        <taxon>Pseudomonadati</taxon>
        <taxon>Bacteroidota</taxon>
        <taxon>Flavobacteriia</taxon>
        <taxon>Flavobacteriales</taxon>
        <taxon>Flavobacteriaceae</taxon>
        <taxon>Flavobacterium</taxon>
    </lineage>
</organism>
<dbReference type="EMBL" id="FQVQ01000017">
    <property type="protein sequence ID" value="SHF72944.1"/>
    <property type="molecule type" value="Genomic_DNA"/>
</dbReference>
<sequence>MKKIFTLIFLSASFYIRAQQFNKCSIQQIQLEIYDFTAKNLDLVKGDFNQDFLIEAWVNFENNKVTDVQYFLISSADDYSGANKKSISVSKKLHELISEKFKCFETSTEIGIYNEQFRFRIPLSENNIKTAIREVSASKE</sequence>
<reference evidence="1 2" key="1">
    <citation type="submission" date="2016-11" db="EMBL/GenBank/DDBJ databases">
        <authorList>
            <person name="Jaros S."/>
            <person name="Januszkiewicz K."/>
            <person name="Wedrychowicz H."/>
        </authorList>
    </citation>
    <scope>NUCLEOTIDE SEQUENCE [LARGE SCALE GENOMIC DNA]</scope>
    <source>
        <strain evidence="1 2">DSM 25660</strain>
    </source>
</reference>
<dbReference type="STRING" id="1124188.SAMN05444377_11724"/>
<dbReference type="AlphaFoldDB" id="A0A1M5E1E8"/>
<dbReference type="Proteomes" id="UP000184147">
    <property type="component" value="Unassembled WGS sequence"/>
</dbReference>
<keyword evidence="2" id="KW-1185">Reference proteome</keyword>
<evidence type="ECO:0000313" key="2">
    <source>
        <dbReference type="Proteomes" id="UP000184147"/>
    </source>
</evidence>